<evidence type="ECO:0000256" key="8">
    <source>
        <dbReference type="ARBA" id="ARBA00022801"/>
    </source>
</evidence>
<protein>
    <recommendedName>
        <fullName evidence="14">Zinc metalloprotease</fullName>
    </recommendedName>
</protein>
<evidence type="ECO:0000256" key="3">
    <source>
        <dbReference type="ARBA" id="ARBA00022475"/>
    </source>
</evidence>
<evidence type="ECO:0000313" key="19">
    <source>
        <dbReference type="EMBL" id="AGY59023.1"/>
    </source>
</evidence>
<dbReference type="InterPro" id="IPR016483">
    <property type="entry name" value="UCP006404_Pept_M50_CBS"/>
</dbReference>
<keyword evidence="7" id="KW-0677">Repeat</keyword>
<keyword evidence="13 14" id="KW-0472">Membrane</keyword>
<evidence type="ECO:0000256" key="16">
    <source>
        <dbReference type="PIRSR" id="PIRSR006404-2"/>
    </source>
</evidence>
<organism evidence="19 20">
    <name type="scientific">Gloeobacter kilaueensis (strain ATCC BAA-2537 / CCAP 1431/1 / ULC 316 / JS1)</name>
    <dbReference type="NCBI Taxonomy" id="1183438"/>
    <lineage>
        <taxon>Bacteria</taxon>
        <taxon>Bacillati</taxon>
        <taxon>Cyanobacteriota</taxon>
        <taxon>Cyanophyceae</taxon>
        <taxon>Gloeobacterales</taxon>
        <taxon>Gloeobacteraceae</taxon>
        <taxon>Gloeobacter</taxon>
    </lineage>
</organism>
<dbReference type="EMBL" id="CP003587">
    <property type="protein sequence ID" value="AGY59023.1"/>
    <property type="molecule type" value="Genomic_DNA"/>
</dbReference>
<proteinExistence type="inferred from homology"/>
<feature type="transmembrane region" description="Helical" evidence="14">
    <location>
        <begin position="142"/>
        <end position="162"/>
    </location>
</feature>
<evidence type="ECO:0000256" key="10">
    <source>
        <dbReference type="ARBA" id="ARBA00022989"/>
    </source>
</evidence>
<keyword evidence="10 14" id="KW-1133">Transmembrane helix</keyword>
<evidence type="ECO:0000256" key="14">
    <source>
        <dbReference type="PIRNR" id="PIRNR006404"/>
    </source>
</evidence>
<sequence length="376" mass="40537">MQESVQRKGALRVGSLFGIPFFVDASWFLILALVTWSYGSSLAAQHPEWEALTPWITGFVSALFLFGSVVLHELGHSLTAMAQGIRVQSISLFLFGGVAQIERESRSPWGALAVALAGPLVSLALFGVFFGLGQVLPLDGPIAAVVSLLASVNLALAVFNLLPGLPLDGGNVLKAIVWGVTGNQYKGVRVAGLTGQVVGVLMILAGLLAFGNFSGLWFAVIGWFVFSNARRYSDYARVQERLSAFTAAQAAVYSEPVPAGTTLRTFADLYAVSSQQRSFLVTDFSGRLVGHVDRSVLLAHPVEQWPYIPVASVLQPIDASETVASSEPLDAVLVRLEQKRLSRLAVLQANGLLVGQVRIEDIRRLFDHPQRWRLAG</sequence>
<dbReference type="eggNOG" id="COG0517">
    <property type="taxonomic scope" value="Bacteria"/>
</dbReference>
<dbReference type="InterPro" id="IPR046342">
    <property type="entry name" value="CBS_dom_sf"/>
</dbReference>
<keyword evidence="5 14" id="KW-0812">Transmembrane</keyword>
<keyword evidence="3 14" id="KW-1003">Cell membrane</keyword>
<keyword evidence="20" id="KW-1185">Reference proteome</keyword>
<feature type="binding site" evidence="16">
    <location>
        <position position="168"/>
    </location>
    <ligand>
        <name>Zn(2+)</name>
        <dbReference type="ChEBI" id="CHEBI:29105"/>
        <note>catalytic</note>
    </ligand>
</feature>
<evidence type="ECO:0000256" key="9">
    <source>
        <dbReference type="ARBA" id="ARBA00022833"/>
    </source>
</evidence>
<dbReference type="AlphaFoldDB" id="U5QJH0"/>
<reference evidence="19 20" key="1">
    <citation type="journal article" date="2013" name="PLoS ONE">
        <title>Cultivation and Complete Genome Sequencing of Gloeobacter kilaueensis sp. nov., from a Lava Cave in Kilauea Caldera, Hawai'i.</title>
        <authorList>
            <person name="Saw J.H."/>
            <person name="Schatz M."/>
            <person name="Brown M.V."/>
            <person name="Kunkel D.D."/>
            <person name="Foster J.S."/>
            <person name="Shick H."/>
            <person name="Christensen S."/>
            <person name="Hou S."/>
            <person name="Wan X."/>
            <person name="Donachie S.P."/>
        </authorList>
    </citation>
    <scope>NUCLEOTIDE SEQUENCE [LARGE SCALE GENOMIC DNA]</scope>
    <source>
        <strain evidence="20">JS</strain>
    </source>
</reference>
<feature type="active site" evidence="15">
    <location>
        <position position="73"/>
    </location>
</feature>
<dbReference type="Proteomes" id="UP000017396">
    <property type="component" value="Chromosome"/>
</dbReference>
<dbReference type="GO" id="GO:0006508">
    <property type="term" value="P:proteolysis"/>
    <property type="evidence" value="ECO:0007669"/>
    <property type="project" value="UniProtKB-KW"/>
</dbReference>
<dbReference type="PATRIC" id="fig|1183438.3.peg.2737"/>
<feature type="transmembrane region" description="Helical" evidence="14">
    <location>
        <begin position="51"/>
        <end position="71"/>
    </location>
</feature>
<keyword evidence="8 14" id="KW-0378">Hydrolase</keyword>
<dbReference type="GO" id="GO:0005886">
    <property type="term" value="C:plasma membrane"/>
    <property type="evidence" value="ECO:0007669"/>
    <property type="project" value="UniProtKB-SubCell"/>
</dbReference>
<evidence type="ECO:0000256" key="2">
    <source>
        <dbReference type="ARBA" id="ARBA00007931"/>
    </source>
</evidence>
<dbReference type="InterPro" id="IPR000644">
    <property type="entry name" value="CBS_dom"/>
</dbReference>
<feature type="transmembrane region" description="Helical" evidence="14">
    <location>
        <begin position="197"/>
        <end position="226"/>
    </location>
</feature>
<dbReference type="InterPro" id="IPR008915">
    <property type="entry name" value="Peptidase_M50"/>
</dbReference>
<dbReference type="GO" id="GO:0046872">
    <property type="term" value="F:metal ion binding"/>
    <property type="evidence" value="ECO:0007669"/>
    <property type="project" value="UniProtKB-UniRule"/>
</dbReference>
<dbReference type="STRING" id="1183438.GKIL_2777"/>
<feature type="transmembrane region" description="Helical" evidence="14">
    <location>
        <begin position="107"/>
        <end position="130"/>
    </location>
</feature>
<accession>U5QJH0</accession>
<evidence type="ECO:0000256" key="15">
    <source>
        <dbReference type="PIRSR" id="PIRSR006404-1"/>
    </source>
</evidence>
<dbReference type="RefSeq" id="WP_023174236.1">
    <property type="nucleotide sequence ID" value="NC_022600.1"/>
</dbReference>
<evidence type="ECO:0000256" key="11">
    <source>
        <dbReference type="ARBA" id="ARBA00023049"/>
    </source>
</evidence>
<dbReference type="CDD" id="cd04639">
    <property type="entry name" value="CBS_pair_peptidase_M50"/>
    <property type="match status" value="1"/>
</dbReference>
<dbReference type="eggNOG" id="COG1994">
    <property type="taxonomic scope" value="Bacteria"/>
</dbReference>
<evidence type="ECO:0000256" key="5">
    <source>
        <dbReference type="ARBA" id="ARBA00022692"/>
    </source>
</evidence>
<evidence type="ECO:0000256" key="12">
    <source>
        <dbReference type="ARBA" id="ARBA00023122"/>
    </source>
</evidence>
<gene>
    <name evidence="19" type="ORF">GKIL_2777</name>
</gene>
<evidence type="ECO:0000259" key="18">
    <source>
        <dbReference type="PROSITE" id="PS51371"/>
    </source>
</evidence>
<dbReference type="KEGG" id="glj:GKIL_2777"/>
<feature type="binding site" evidence="16">
    <location>
        <position position="72"/>
    </location>
    <ligand>
        <name>Zn(2+)</name>
        <dbReference type="ChEBI" id="CHEBI:29105"/>
        <note>catalytic</note>
    </ligand>
</feature>
<keyword evidence="6 14" id="KW-0479">Metal-binding</keyword>
<feature type="transmembrane region" description="Helical" evidence="14">
    <location>
        <begin position="83"/>
        <end position="101"/>
    </location>
</feature>
<dbReference type="OrthoDB" id="166377at2"/>
<dbReference type="GO" id="GO:0008237">
    <property type="term" value="F:metallopeptidase activity"/>
    <property type="evidence" value="ECO:0007669"/>
    <property type="project" value="UniProtKB-UniRule"/>
</dbReference>
<comment type="cofactor">
    <cofactor evidence="14 16">
        <name>Zn(2+)</name>
        <dbReference type="ChEBI" id="CHEBI:29105"/>
    </cofactor>
    <text evidence="14 16">Binds 1 zinc ion per subunit.</text>
</comment>
<evidence type="ECO:0000256" key="6">
    <source>
        <dbReference type="ARBA" id="ARBA00022723"/>
    </source>
</evidence>
<dbReference type="Pfam" id="PF02163">
    <property type="entry name" value="Peptidase_M50"/>
    <property type="match status" value="2"/>
</dbReference>
<keyword evidence="12 17" id="KW-0129">CBS domain</keyword>
<evidence type="ECO:0000256" key="7">
    <source>
        <dbReference type="ARBA" id="ARBA00022737"/>
    </source>
</evidence>
<keyword evidence="4 14" id="KW-0645">Protease</keyword>
<dbReference type="PANTHER" id="PTHR39188:SF3">
    <property type="entry name" value="STAGE IV SPORULATION PROTEIN FB"/>
    <property type="match status" value="1"/>
</dbReference>
<dbReference type="PANTHER" id="PTHR39188">
    <property type="entry name" value="MEMBRANE-ASSOCIATED ZINC METALLOPROTEASE M50B"/>
    <property type="match status" value="1"/>
</dbReference>
<comment type="subcellular location">
    <subcellularLocation>
        <location evidence="1 14">Cell membrane</location>
        <topology evidence="1 14">Multi-pass membrane protein</topology>
    </subcellularLocation>
</comment>
<dbReference type="HOGENOM" id="CLU_037123_1_2_3"/>
<dbReference type="Gene3D" id="3.10.580.10">
    <property type="entry name" value="CBS-domain"/>
    <property type="match status" value="1"/>
</dbReference>
<evidence type="ECO:0000313" key="20">
    <source>
        <dbReference type="Proteomes" id="UP000017396"/>
    </source>
</evidence>
<keyword evidence="9 14" id="KW-0862">Zinc</keyword>
<name>U5QJH0_GLOK1</name>
<keyword evidence="11 14" id="KW-0482">Metalloprotease</keyword>
<dbReference type="Pfam" id="PF00571">
    <property type="entry name" value="CBS"/>
    <property type="match status" value="1"/>
</dbReference>
<evidence type="ECO:0000256" key="1">
    <source>
        <dbReference type="ARBA" id="ARBA00004651"/>
    </source>
</evidence>
<dbReference type="CDD" id="cd06164">
    <property type="entry name" value="S2P-M50_SpoIVFB_CBS"/>
    <property type="match status" value="1"/>
</dbReference>
<feature type="transmembrane region" description="Helical" evidence="14">
    <location>
        <begin position="21"/>
        <end position="39"/>
    </location>
</feature>
<evidence type="ECO:0000256" key="4">
    <source>
        <dbReference type="ARBA" id="ARBA00022670"/>
    </source>
</evidence>
<comment type="similarity">
    <text evidence="2 14">Belongs to the peptidase M50B family.</text>
</comment>
<feature type="binding site" evidence="16">
    <location>
        <position position="76"/>
    </location>
    <ligand>
        <name>Zn(2+)</name>
        <dbReference type="ChEBI" id="CHEBI:29105"/>
        <note>catalytic</note>
    </ligand>
</feature>
<feature type="domain" description="CBS" evidence="18">
    <location>
        <begin position="314"/>
        <end position="374"/>
    </location>
</feature>
<evidence type="ECO:0000256" key="13">
    <source>
        <dbReference type="ARBA" id="ARBA00023136"/>
    </source>
</evidence>
<dbReference type="PROSITE" id="PS51371">
    <property type="entry name" value="CBS"/>
    <property type="match status" value="1"/>
</dbReference>
<dbReference type="PIRSF" id="PIRSF006404">
    <property type="entry name" value="UCP006404_Pept_M50_CBS"/>
    <property type="match status" value="1"/>
</dbReference>
<evidence type="ECO:0000256" key="17">
    <source>
        <dbReference type="PROSITE-ProRule" id="PRU00703"/>
    </source>
</evidence>
<dbReference type="SUPFAM" id="SSF54631">
    <property type="entry name" value="CBS-domain pair"/>
    <property type="match status" value="1"/>
</dbReference>